<proteinExistence type="predicted"/>
<sequence length="415" mass="47512">MSFSHFRKELHTLPYFYVKCRKSVQNKSLYSVLSFRPINPLPVDFMKNQVFSASVRCFSLQSIVDLQTNLFIYLSQSAPAFYAQKYFETIHDFTELPWWGTILCSTILVRGLIALPLAVYQNYILAKYQNLQVELVDISKELRKEVAYASKKFNWSEKQAQLQYRHSLKRQWDKLIVRENCHPFKASLPIWFQLPMWIFLSISLRNMTYMLPYGDAAAEVLFSQLTVGGCLWFPNLIAADHTLILPITLGLLNLAIVELQTMTKIKEPTKFQKYLTNFFRVLSIAMIPIAANVPTVSIVAATIFYSSPINNFIRDLFIFLQCMSFYWVTSSACGLAQNLLVLSPRLKRWAHIPETKPLPMPNLGKSSGSPDSSPSPAVNIGLHMNLQNHPYRHIASEVQARIKSISRKIGVGKGR</sequence>
<name>A0A8K0JXB7_LADFU</name>
<gene>
    <name evidence="6" type="ORF">J437_LFUL002497</name>
</gene>
<keyword evidence="7" id="KW-1185">Reference proteome</keyword>
<evidence type="ECO:0008006" key="8">
    <source>
        <dbReference type="Google" id="ProtNLM"/>
    </source>
</evidence>
<dbReference type="EMBL" id="KZ308117">
    <property type="protein sequence ID" value="KAG8221938.1"/>
    <property type="molecule type" value="Genomic_DNA"/>
</dbReference>
<evidence type="ECO:0000256" key="2">
    <source>
        <dbReference type="ARBA" id="ARBA00022692"/>
    </source>
</evidence>
<keyword evidence="3 5" id="KW-1133">Transmembrane helix</keyword>
<reference evidence="6" key="2">
    <citation type="submission" date="2017-10" db="EMBL/GenBank/DDBJ databases">
        <title>Ladona fulva Genome sequencing and assembly.</title>
        <authorList>
            <person name="Murali S."/>
            <person name="Richards S."/>
            <person name="Bandaranaike D."/>
            <person name="Bellair M."/>
            <person name="Blankenburg K."/>
            <person name="Chao H."/>
            <person name="Dinh H."/>
            <person name="Doddapaneni H."/>
            <person name="Dugan-Rocha S."/>
            <person name="Elkadiri S."/>
            <person name="Gnanaolivu R."/>
            <person name="Hernandez B."/>
            <person name="Skinner E."/>
            <person name="Javaid M."/>
            <person name="Lee S."/>
            <person name="Li M."/>
            <person name="Ming W."/>
            <person name="Munidasa M."/>
            <person name="Muniz J."/>
            <person name="Nguyen L."/>
            <person name="Hughes D."/>
            <person name="Osuji N."/>
            <person name="Pu L.-L."/>
            <person name="Puazo M."/>
            <person name="Qu C."/>
            <person name="Quiroz J."/>
            <person name="Raj R."/>
            <person name="Weissenberger G."/>
            <person name="Xin Y."/>
            <person name="Zou X."/>
            <person name="Han Y."/>
            <person name="Worley K."/>
            <person name="Muzny D."/>
            <person name="Gibbs R."/>
        </authorList>
    </citation>
    <scope>NUCLEOTIDE SEQUENCE</scope>
    <source>
        <strain evidence="6">Sampled in the wild</strain>
    </source>
</reference>
<feature type="transmembrane region" description="Helical" evidence="5">
    <location>
        <begin position="281"/>
        <end position="305"/>
    </location>
</feature>
<keyword evidence="4 5" id="KW-0472">Membrane</keyword>
<comment type="subcellular location">
    <subcellularLocation>
        <location evidence="1">Membrane</location>
        <topology evidence="1">Multi-pass membrane protein</topology>
    </subcellularLocation>
</comment>
<dbReference type="GO" id="GO:0032977">
    <property type="term" value="F:membrane insertase activity"/>
    <property type="evidence" value="ECO:0007669"/>
    <property type="project" value="InterPro"/>
</dbReference>
<evidence type="ECO:0000256" key="4">
    <source>
        <dbReference type="ARBA" id="ARBA00023136"/>
    </source>
</evidence>
<reference evidence="6" key="1">
    <citation type="submission" date="2013-04" db="EMBL/GenBank/DDBJ databases">
        <authorList>
            <person name="Qu J."/>
            <person name="Murali S.C."/>
            <person name="Bandaranaike D."/>
            <person name="Bellair M."/>
            <person name="Blankenburg K."/>
            <person name="Chao H."/>
            <person name="Dinh H."/>
            <person name="Doddapaneni H."/>
            <person name="Downs B."/>
            <person name="Dugan-Rocha S."/>
            <person name="Elkadiri S."/>
            <person name="Gnanaolivu R.D."/>
            <person name="Hernandez B."/>
            <person name="Javaid M."/>
            <person name="Jayaseelan J.C."/>
            <person name="Lee S."/>
            <person name="Li M."/>
            <person name="Ming W."/>
            <person name="Munidasa M."/>
            <person name="Muniz J."/>
            <person name="Nguyen L."/>
            <person name="Ongeri F."/>
            <person name="Osuji N."/>
            <person name="Pu L.-L."/>
            <person name="Puazo M."/>
            <person name="Qu C."/>
            <person name="Quiroz J."/>
            <person name="Raj R."/>
            <person name="Weissenberger G."/>
            <person name="Xin Y."/>
            <person name="Zou X."/>
            <person name="Han Y."/>
            <person name="Richards S."/>
            <person name="Worley K."/>
            <person name="Muzny D."/>
            <person name="Gibbs R."/>
        </authorList>
    </citation>
    <scope>NUCLEOTIDE SEQUENCE</scope>
    <source>
        <strain evidence="6">Sampled in the wild</strain>
    </source>
</reference>
<evidence type="ECO:0000256" key="1">
    <source>
        <dbReference type="ARBA" id="ARBA00004141"/>
    </source>
</evidence>
<organism evidence="6 7">
    <name type="scientific">Ladona fulva</name>
    <name type="common">Scarce chaser dragonfly</name>
    <name type="synonym">Libellula fulva</name>
    <dbReference type="NCBI Taxonomy" id="123851"/>
    <lineage>
        <taxon>Eukaryota</taxon>
        <taxon>Metazoa</taxon>
        <taxon>Ecdysozoa</taxon>
        <taxon>Arthropoda</taxon>
        <taxon>Hexapoda</taxon>
        <taxon>Insecta</taxon>
        <taxon>Pterygota</taxon>
        <taxon>Palaeoptera</taxon>
        <taxon>Odonata</taxon>
        <taxon>Epiprocta</taxon>
        <taxon>Anisoptera</taxon>
        <taxon>Libelluloidea</taxon>
        <taxon>Libellulidae</taxon>
        <taxon>Ladona</taxon>
    </lineage>
</organism>
<accession>A0A8K0JXB7</accession>
<keyword evidence="2 5" id="KW-0812">Transmembrane</keyword>
<comment type="caution">
    <text evidence="6">The sequence shown here is derived from an EMBL/GenBank/DDBJ whole genome shotgun (WGS) entry which is preliminary data.</text>
</comment>
<dbReference type="InterPro" id="IPR001708">
    <property type="entry name" value="YidC/ALB3/OXA1/COX18"/>
</dbReference>
<dbReference type="OrthoDB" id="2148490at2759"/>
<dbReference type="GO" id="GO:0032979">
    <property type="term" value="P:protein insertion into mitochondrial inner membrane from matrix"/>
    <property type="evidence" value="ECO:0007669"/>
    <property type="project" value="TreeGrafter"/>
</dbReference>
<dbReference type="PANTHER" id="PTHR12428">
    <property type="entry name" value="OXA1"/>
    <property type="match status" value="1"/>
</dbReference>
<protein>
    <recommendedName>
        <fullName evidence="8">Mitochondrial inner membrane protein COX18</fullName>
    </recommendedName>
</protein>
<dbReference type="PANTHER" id="PTHR12428:SF65">
    <property type="entry name" value="CYTOCHROME C OXIDASE ASSEMBLY PROTEIN COX18, MITOCHONDRIAL"/>
    <property type="match status" value="1"/>
</dbReference>
<dbReference type="CDD" id="cd20069">
    <property type="entry name" value="5TM_Oxa1-like"/>
    <property type="match status" value="1"/>
</dbReference>
<dbReference type="Proteomes" id="UP000792457">
    <property type="component" value="Unassembled WGS sequence"/>
</dbReference>
<dbReference type="GO" id="GO:0005743">
    <property type="term" value="C:mitochondrial inner membrane"/>
    <property type="evidence" value="ECO:0007669"/>
    <property type="project" value="TreeGrafter"/>
</dbReference>
<dbReference type="AlphaFoldDB" id="A0A8K0JXB7"/>
<evidence type="ECO:0000313" key="6">
    <source>
        <dbReference type="EMBL" id="KAG8221938.1"/>
    </source>
</evidence>
<feature type="transmembrane region" description="Helical" evidence="5">
    <location>
        <begin position="317"/>
        <end position="342"/>
    </location>
</feature>
<dbReference type="GO" id="GO:0033617">
    <property type="term" value="P:mitochondrial respiratory chain complex IV assembly"/>
    <property type="evidence" value="ECO:0007669"/>
    <property type="project" value="TreeGrafter"/>
</dbReference>
<evidence type="ECO:0000256" key="5">
    <source>
        <dbReference type="SAM" id="Phobius"/>
    </source>
</evidence>
<evidence type="ECO:0000313" key="7">
    <source>
        <dbReference type="Proteomes" id="UP000792457"/>
    </source>
</evidence>
<evidence type="ECO:0000256" key="3">
    <source>
        <dbReference type="ARBA" id="ARBA00022989"/>
    </source>
</evidence>